<organism evidence="2">
    <name type="scientific">freshwater metagenome</name>
    <dbReference type="NCBI Taxonomy" id="449393"/>
    <lineage>
        <taxon>unclassified sequences</taxon>
        <taxon>metagenomes</taxon>
        <taxon>ecological metagenomes</taxon>
    </lineage>
</organism>
<name>A0A6J7ANI1_9ZZZZ</name>
<dbReference type="AlphaFoldDB" id="A0A6J7ANI1"/>
<dbReference type="InterPro" id="IPR026881">
    <property type="entry name" value="WYL_dom"/>
</dbReference>
<sequence length="75" mass="7917">MPRTSSAATLSALRLAIAETTPVWIGYADADGTTTEQIIDPIRMGGGSVTAFDHRTEQVKTFLVSRISGVAPLTP</sequence>
<feature type="domain" description="WYL" evidence="1">
    <location>
        <begin position="9"/>
        <end position="71"/>
    </location>
</feature>
<dbReference type="Pfam" id="PF13280">
    <property type="entry name" value="WYL"/>
    <property type="match status" value="1"/>
</dbReference>
<protein>
    <submittedName>
        <fullName evidence="2">Unannotated protein</fullName>
    </submittedName>
</protein>
<dbReference type="EMBL" id="CAFABK010000078">
    <property type="protein sequence ID" value="CAB4834070.1"/>
    <property type="molecule type" value="Genomic_DNA"/>
</dbReference>
<evidence type="ECO:0000313" key="2">
    <source>
        <dbReference type="EMBL" id="CAB4834070.1"/>
    </source>
</evidence>
<proteinExistence type="predicted"/>
<evidence type="ECO:0000259" key="1">
    <source>
        <dbReference type="Pfam" id="PF13280"/>
    </source>
</evidence>
<accession>A0A6J7ANI1</accession>
<dbReference type="PROSITE" id="PS52050">
    <property type="entry name" value="WYL"/>
    <property type="match status" value="1"/>
</dbReference>
<gene>
    <name evidence="2" type="ORF">UFOPK3204_01385</name>
</gene>
<reference evidence="2" key="1">
    <citation type="submission" date="2020-05" db="EMBL/GenBank/DDBJ databases">
        <authorList>
            <person name="Chiriac C."/>
            <person name="Salcher M."/>
            <person name="Ghai R."/>
            <person name="Kavagutti S V."/>
        </authorList>
    </citation>
    <scope>NUCLEOTIDE SEQUENCE</scope>
</reference>